<feature type="transmembrane region" description="Helical" evidence="1">
    <location>
        <begin position="126"/>
        <end position="150"/>
    </location>
</feature>
<dbReference type="InterPro" id="IPR032816">
    <property type="entry name" value="VTT_dom"/>
</dbReference>
<feature type="domain" description="VTT" evidence="2">
    <location>
        <begin position="42"/>
        <end position="146"/>
    </location>
</feature>
<dbReference type="RefSeq" id="WP_284348420.1">
    <property type="nucleotide sequence ID" value="NZ_BRXS01000001.1"/>
</dbReference>
<evidence type="ECO:0000313" key="4">
    <source>
        <dbReference type="Proteomes" id="UP001161325"/>
    </source>
</evidence>
<evidence type="ECO:0000256" key="1">
    <source>
        <dbReference type="SAM" id="Phobius"/>
    </source>
</evidence>
<keyword evidence="4" id="KW-1185">Reference proteome</keyword>
<sequence>MAAGEPLTHAQRLWAYATLGASPIVTEELAPLIGGLTASQGQLAIGPVIVALTLGGWIATGLLYALGRWRGRWVRRRFPAVNGHMKRWLRAVRRRPWRSALAVRFAFGARLLLPLACGAAHLRLDIYLLGSLLSSIVWSTAFALVGFWFGDAAVAALHAVRRYDQYAVGVLAGLATLVWLMLRRRRRGRTEAAAAAAVPPG</sequence>
<dbReference type="AlphaFoldDB" id="A0AA37Q000"/>
<evidence type="ECO:0000259" key="2">
    <source>
        <dbReference type="Pfam" id="PF09335"/>
    </source>
</evidence>
<reference evidence="3" key="1">
    <citation type="submission" date="2022-08" db="EMBL/GenBank/DDBJ databases">
        <title>Draft genome sequencing of Roseisolibacter agri AW1220.</title>
        <authorList>
            <person name="Tobiishi Y."/>
            <person name="Tonouchi A."/>
        </authorList>
    </citation>
    <scope>NUCLEOTIDE SEQUENCE</scope>
    <source>
        <strain evidence="3">AW1220</strain>
    </source>
</reference>
<feature type="transmembrane region" description="Helical" evidence="1">
    <location>
        <begin position="44"/>
        <end position="67"/>
    </location>
</feature>
<keyword evidence="1" id="KW-1133">Transmembrane helix</keyword>
<dbReference type="InterPro" id="IPR051311">
    <property type="entry name" value="DedA_domain"/>
</dbReference>
<dbReference type="Pfam" id="PF09335">
    <property type="entry name" value="VTT_dom"/>
    <property type="match status" value="1"/>
</dbReference>
<dbReference type="GO" id="GO:0005886">
    <property type="term" value="C:plasma membrane"/>
    <property type="evidence" value="ECO:0007669"/>
    <property type="project" value="TreeGrafter"/>
</dbReference>
<keyword evidence="1" id="KW-0472">Membrane</keyword>
<gene>
    <name evidence="3" type="ORF">rosag_04870</name>
</gene>
<accession>A0AA37Q000</accession>
<proteinExistence type="predicted"/>
<dbReference type="Proteomes" id="UP001161325">
    <property type="component" value="Unassembled WGS sequence"/>
</dbReference>
<dbReference type="PANTHER" id="PTHR42709">
    <property type="entry name" value="ALKALINE PHOSPHATASE LIKE PROTEIN"/>
    <property type="match status" value="1"/>
</dbReference>
<keyword evidence="1" id="KW-0812">Transmembrane</keyword>
<organism evidence="3 4">
    <name type="scientific">Roseisolibacter agri</name>
    <dbReference type="NCBI Taxonomy" id="2014610"/>
    <lineage>
        <taxon>Bacteria</taxon>
        <taxon>Pseudomonadati</taxon>
        <taxon>Gemmatimonadota</taxon>
        <taxon>Gemmatimonadia</taxon>
        <taxon>Gemmatimonadales</taxon>
        <taxon>Gemmatimonadaceae</taxon>
        <taxon>Roseisolibacter</taxon>
    </lineage>
</organism>
<name>A0AA37Q000_9BACT</name>
<dbReference type="PANTHER" id="PTHR42709:SF2">
    <property type="entry name" value="INNER MEMBRANE PROTEIN YOHD"/>
    <property type="match status" value="1"/>
</dbReference>
<feature type="transmembrane region" description="Helical" evidence="1">
    <location>
        <begin position="165"/>
        <end position="182"/>
    </location>
</feature>
<dbReference type="EMBL" id="BRXS01000001">
    <property type="protein sequence ID" value="GLC23974.1"/>
    <property type="molecule type" value="Genomic_DNA"/>
</dbReference>
<evidence type="ECO:0000313" key="3">
    <source>
        <dbReference type="EMBL" id="GLC23974.1"/>
    </source>
</evidence>
<comment type="caution">
    <text evidence="3">The sequence shown here is derived from an EMBL/GenBank/DDBJ whole genome shotgun (WGS) entry which is preliminary data.</text>
</comment>
<protein>
    <recommendedName>
        <fullName evidence="2">VTT domain-containing protein</fullName>
    </recommendedName>
</protein>